<dbReference type="EMBL" id="MVBM01000008">
    <property type="protein sequence ID" value="OOK67416.1"/>
    <property type="molecule type" value="Genomic_DNA"/>
</dbReference>
<reference evidence="4 5" key="1">
    <citation type="submission" date="2017-02" db="EMBL/GenBank/DDBJ databases">
        <title>Complete genome sequences of Mycobacterium kansasii strains isolated from rhesus macaques.</title>
        <authorList>
            <person name="Panda A."/>
            <person name="Nagaraj S."/>
            <person name="Zhao X."/>
            <person name="Tettelin H."/>
            <person name="Detolla L.J."/>
        </authorList>
    </citation>
    <scope>NUCLEOTIDE SEQUENCE [LARGE SCALE GENOMIC DNA]</scope>
    <source>
        <strain evidence="3 4">11-3469</strain>
        <strain evidence="2 5">11-3813</strain>
    </source>
</reference>
<dbReference type="Proteomes" id="UP000188532">
    <property type="component" value="Unassembled WGS sequence"/>
</dbReference>
<protein>
    <submittedName>
        <fullName evidence="3">Uncharacterized protein</fullName>
    </submittedName>
</protein>
<accession>A0A1V3XZM4</accession>
<evidence type="ECO:0000313" key="1">
    <source>
        <dbReference type="EMBL" id="BCI90911.1"/>
    </source>
</evidence>
<dbReference type="AlphaFoldDB" id="A0A1V3XZM4"/>
<keyword evidence="6" id="KW-1185">Reference proteome</keyword>
<dbReference type="Proteomes" id="UP000516380">
    <property type="component" value="Chromosome"/>
</dbReference>
<evidence type="ECO:0000313" key="4">
    <source>
        <dbReference type="Proteomes" id="UP000188532"/>
    </source>
</evidence>
<dbReference type="GeneID" id="29701195"/>
<evidence type="ECO:0000313" key="6">
    <source>
        <dbReference type="Proteomes" id="UP000516380"/>
    </source>
</evidence>
<evidence type="ECO:0000313" key="3">
    <source>
        <dbReference type="EMBL" id="OOK83951.1"/>
    </source>
</evidence>
<name>A0A1V3XZM4_MYCKA</name>
<evidence type="ECO:0000313" key="2">
    <source>
        <dbReference type="EMBL" id="OOK67416.1"/>
    </source>
</evidence>
<organism evidence="3 4">
    <name type="scientific">Mycobacterium kansasii</name>
    <dbReference type="NCBI Taxonomy" id="1768"/>
    <lineage>
        <taxon>Bacteria</taxon>
        <taxon>Bacillati</taxon>
        <taxon>Actinomycetota</taxon>
        <taxon>Actinomycetes</taxon>
        <taxon>Mycobacteriales</taxon>
        <taxon>Mycobacteriaceae</taxon>
        <taxon>Mycobacterium</taxon>
    </lineage>
</organism>
<dbReference type="EMBL" id="AP023343">
    <property type="protein sequence ID" value="BCI90911.1"/>
    <property type="molecule type" value="Genomic_DNA"/>
</dbReference>
<gene>
    <name evidence="3" type="ORF">BZL29_0185</name>
    <name evidence="2" type="ORF">BZL30_7754</name>
    <name evidence="1" type="ORF">NIIDMKKI_61170</name>
</gene>
<dbReference type="RefSeq" id="WP_023371221.1">
    <property type="nucleotide sequence ID" value="NZ_BLYZ01000003.1"/>
</dbReference>
<proteinExistence type="predicted"/>
<dbReference type="Proteomes" id="UP000189229">
    <property type="component" value="Unassembled WGS sequence"/>
</dbReference>
<evidence type="ECO:0000313" key="5">
    <source>
        <dbReference type="Proteomes" id="UP000189229"/>
    </source>
</evidence>
<dbReference type="EMBL" id="MVBN01000001">
    <property type="protein sequence ID" value="OOK83951.1"/>
    <property type="molecule type" value="Genomic_DNA"/>
</dbReference>
<sequence>MKLRRIELLRGGWGAVLLTAPTMVLNRIHGVHVDRKAVVITRVLGARHLVQALLSGLKPGPAALAAGVLVDTVHSMTAFGLAAVDRRRARGGVADGLVAAVWAWLGWHHLHSARAARPA</sequence>
<reference evidence="1 6" key="2">
    <citation type="submission" date="2020-07" db="EMBL/GenBank/DDBJ databases">
        <title>Mycobacterium kansasii (former subtype) with zoonotic potential isolated from diseased indoor pet cat, Japan.</title>
        <authorList>
            <person name="Fukano H."/>
            <person name="Terazono T."/>
            <person name="Hoshino Y."/>
        </authorList>
    </citation>
    <scope>NUCLEOTIDE SEQUENCE [LARGE SCALE GENOMIC DNA]</scope>
    <source>
        <strain evidence="1 6">Kuro-I</strain>
    </source>
</reference>